<keyword evidence="15" id="KW-1185">Reference proteome</keyword>
<dbReference type="PROSITE" id="PS50860">
    <property type="entry name" value="AA_TRNA_LIGASE_II_ALA"/>
    <property type="match status" value="1"/>
</dbReference>
<dbReference type="PANTHER" id="PTHR11777:SF9">
    <property type="entry name" value="ALANINE--TRNA LIGASE, CYTOPLASMIC"/>
    <property type="match status" value="1"/>
</dbReference>
<dbReference type="GO" id="GO:0000049">
    <property type="term" value="F:tRNA binding"/>
    <property type="evidence" value="ECO:0007669"/>
    <property type="project" value="UniProtKB-KW"/>
</dbReference>
<dbReference type="EMBL" id="JBICBT010000064">
    <property type="protein sequence ID" value="KAL3124773.1"/>
    <property type="molecule type" value="Genomic_DNA"/>
</dbReference>
<evidence type="ECO:0000256" key="8">
    <source>
        <dbReference type="ARBA" id="ARBA00022840"/>
    </source>
</evidence>
<dbReference type="SUPFAM" id="SSF55681">
    <property type="entry name" value="Class II aaRS and biotin synthetases"/>
    <property type="match status" value="1"/>
</dbReference>
<evidence type="ECO:0000256" key="10">
    <source>
        <dbReference type="ARBA" id="ARBA00022917"/>
    </source>
</evidence>
<evidence type="ECO:0000256" key="3">
    <source>
        <dbReference type="ARBA" id="ARBA00022555"/>
    </source>
</evidence>
<evidence type="ECO:0000256" key="12">
    <source>
        <dbReference type="ARBA" id="ARBA00048300"/>
    </source>
</evidence>
<dbReference type="AlphaFoldDB" id="A0ABD2MBD2"/>
<dbReference type="GO" id="GO:0005524">
    <property type="term" value="F:ATP binding"/>
    <property type="evidence" value="ECO:0007669"/>
    <property type="project" value="UniProtKB-KW"/>
</dbReference>
<keyword evidence="9" id="KW-0694">RNA-binding</keyword>
<dbReference type="Gene3D" id="3.30.930.10">
    <property type="entry name" value="Bira Bifunctional Protein, Domain 2"/>
    <property type="match status" value="1"/>
</dbReference>
<feature type="domain" description="Alanyl-transfer RNA synthetases family profile" evidence="13">
    <location>
        <begin position="40"/>
        <end position="496"/>
    </location>
</feature>
<dbReference type="GO" id="GO:0004813">
    <property type="term" value="F:alanine-tRNA ligase activity"/>
    <property type="evidence" value="ECO:0007669"/>
    <property type="project" value="UniProtKB-EC"/>
</dbReference>
<evidence type="ECO:0000259" key="13">
    <source>
        <dbReference type="PROSITE" id="PS50860"/>
    </source>
</evidence>
<dbReference type="Pfam" id="PF01411">
    <property type="entry name" value="tRNA-synt_2c"/>
    <property type="match status" value="1"/>
</dbReference>
<dbReference type="InterPro" id="IPR018164">
    <property type="entry name" value="Ala-tRNA-synth_IIc_N"/>
</dbReference>
<dbReference type="FunFam" id="3.30.930.10:FF:000011">
    <property type="entry name" value="Alanine--tRNA ligase, cytoplasmic"/>
    <property type="match status" value="1"/>
</dbReference>
<keyword evidence="8" id="KW-0067">ATP-binding</keyword>
<evidence type="ECO:0000256" key="11">
    <source>
        <dbReference type="ARBA" id="ARBA00023146"/>
    </source>
</evidence>
<name>A0ABD2MBD2_9BILA</name>
<dbReference type="InterPro" id="IPR018162">
    <property type="entry name" value="Ala-tRNA-ligase_IIc_anticod-bd"/>
</dbReference>
<dbReference type="GO" id="GO:0046872">
    <property type="term" value="F:metal ion binding"/>
    <property type="evidence" value="ECO:0007669"/>
    <property type="project" value="UniProtKB-KW"/>
</dbReference>
<dbReference type="CDD" id="cd00673">
    <property type="entry name" value="AlaRS_core"/>
    <property type="match status" value="1"/>
</dbReference>
<evidence type="ECO:0000256" key="6">
    <source>
        <dbReference type="ARBA" id="ARBA00022741"/>
    </source>
</evidence>
<sequence length="496" mass="56666">MAGMEMAGMETAVWKCLVWKRRYGNGECFCYCQCQGATLCFCKEIRKSFFDFFVSKEHSLVPSASVVPTRGMNVDFIYAGIQQFTDIVKNEKKPFAPRVVNSQKCLRLGGSHIKDIELVGKDAYHHSFFEMLGNWSFGDYFKAEACAWAWEFLVHKLNIPPECLYVSYFGGNSANGLASDEESRKNWLDIGVPAERILPFGMKDNFWEMGGTGPCGPCSEIHYDRVGGRNAAHLVNTGDPMVVEIWNLVFIQYYREENAKLRPLSSKYVDCGMGLERLVSVVQQKVSNYDTDLFVPIFDVIQKCTAQKHKYQGRFGDSDKESIDVAYRIVSDHMRAVTVALADGIGFTNQQQKKSSRKIKELFKRATIYGSQVLGMERMSMHLMVPVIVEQLGETFPEMAQNKHKIADAVRIEEERLWKQRDDGMRHLEELFRNHPPTSKVFPGKFAFIIVQNYRIELELVKRKAAQRGLTVDEAEYHRLHAQKTMGSGLKIKEQT</sequence>
<dbReference type="GO" id="GO:0006412">
    <property type="term" value="P:translation"/>
    <property type="evidence" value="ECO:0007669"/>
    <property type="project" value="UniProtKB-KW"/>
</dbReference>
<dbReference type="InterPro" id="IPR018165">
    <property type="entry name" value="Ala-tRNA-synth_IIc_core"/>
</dbReference>
<dbReference type="PRINTS" id="PR00980">
    <property type="entry name" value="TRNASYNTHALA"/>
</dbReference>
<dbReference type="EC" id="6.1.1.7" evidence="2"/>
<keyword evidence="11" id="KW-0030">Aminoacyl-tRNA synthetase</keyword>
<evidence type="ECO:0000256" key="5">
    <source>
        <dbReference type="ARBA" id="ARBA00022723"/>
    </source>
</evidence>
<dbReference type="InterPro" id="IPR002318">
    <property type="entry name" value="Ala-tRNA-lgiase_IIc"/>
</dbReference>
<comment type="similarity">
    <text evidence="1">Belongs to the class-II aminoacyl-tRNA synthetase family.</text>
</comment>
<dbReference type="InterPro" id="IPR050058">
    <property type="entry name" value="Ala-tRNA_ligase"/>
</dbReference>
<keyword evidence="7" id="KW-0862">Zinc</keyword>
<dbReference type="Proteomes" id="UP001620626">
    <property type="component" value="Unassembled WGS sequence"/>
</dbReference>
<evidence type="ECO:0000256" key="2">
    <source>
        <dbReference type="ARBA" id="ARBA00013168"/>
    </source>
</evidence>
<comment type="catalytic activity">
    <reaction evidence="12">
        <text>tRNA(Ala) + L-alanine + ATP = L-alanyl-tRNA(Ala) + AMP + diphosphate</text>
        <dbReference type="Rhea" id="RHEA:12540"/>
        <dbReference type="Rhea" id="RHEA-COMP:9657"/>
        <dbReference type="Rhea" id="RHEA-COMP:9923"/>
        <dbReference type="ChEBI" id="CHEBI:30616"/>
        <dbReference type="ChEBI" id="CHEBI:33019"/>
        <dbReference type="ChEBI" id="CHEBI:57972"/>
        <dbReference type="ChEBI" id="CHEBI:78442"/>
        <dbReference type="ChEBI" id="CHEBI:78497"/>
        <dbReference type="ChEBI" id="CHEBI:456215"/>
        <dbReference type="EC" id="6.1.1.7"/>
    </reaction>
</comment>
<keyword evidence="4" id="KW-0436">Ligase</keyword>
<evidence type="ECO:0000256" key="1">
    <source>
        <dbReference type="ARBA" id="ARBA00008226"/>
    </source>
</evidence>
<dbReference type="PANTHER" id="PTHR11777">
    <property type="entry name" value="ALANYL-TRNA SYNTHETASE"/>
    <property type="match status" value="1"/>
</dbReference>
<evidence type="ECO:0000313" key="14">
    <source>
        <dbReference type="EMBL" id="KAL3124773.1"/>
    </source>
</evidence>
<gene>
    <name evidence="14" type="ORF">niasHT_001610</name>
</gene>
<evidence type="ECO:0000256" key="7">
    <source>
        <dbReference type="ARBA" id="ARBA00022833"/>
    </source>
</evidence>
<evidence type="ECO:0000256" key="4">
    <source>
        <dbReference type="ARBA" id="ARBA00022598"/>
    </source>
</evidence>
<accession>A0ABD2MBD2</accession>
<evidence type="ECO:0000313" key="15">
    <source>
        <dbReference type="Proteomes" id="UP001620626"/>
    </source>
</evidence>
<proteinExistence type="inferred from homology"/>
<dbReference type="SUPFAM" id="SSF101353">
    <property type="entry name" value="Putative anticodon-binding domain of alanyl-tRNA synthetase (AlaRS)"/>
    <property type="match status" value="1"/>
</dbReference>
<keyword evidence="10" id="KW-0648">Protein biosynthesis</keyword>
<evidence type="ECO:0000256" key="9">
    <source>
        <dbReference type="ARBA" id="ARBA00022884"/>
    </source>
</evidence>
<dbReference type="InterPro" id="IPR045864">
    <property type="entry name" value="aa-tRNA-synth_II/BPL/LPL"/>
</dbReference>
<keyword evidence="6" id="KW-0547">Nucleotide-binding</keyword>
<keyword evidence="5" id="KW-0479">Metal-binding</keyword>
<organism evidence="14 15">
    <name type="scientific">Heterodera trifolii</name>
    <dbReference type="NCBI Taxonomy" id="157864"/>
    <lineage>
        <taxon>Eukaryota</taxon>
        <taxon>Metazoa</taxon>
        <taxon>Ecdysozoa</taxon>
        <taxon>Nematoda</taxon>
        <taxon>Chromadorea</taxon>
        <taxon>Rhabditida</taxon>
        <taxon>Tylenchina</taxon>
        <taxon>Tylenchomorpha</taxon>
        <taxon>Tylenchoidea</taxon>
        <taxon>Heteroderidae</taxon>
        <taxon>Heteroderinae</taxon>
        <taxon>Heterodera</taxon>
    </lineage>
</organism>
<keyword evidence="3" id="KW-0820">tRNA-binding</keyword>
<comment type="caution">
    <text evidence="14">The sequence shown here is derived from an EMBL/GenBank/DDBJ whole genome shotgun (WGS) entry which is preliminary data.</text>
</comment>
<reference evidence="14 15" key="1">
    <citation type="submission" date="2024-10" db="EMBL/GenBank/DDBJ databases">
        <authorList>
            <person name="Kim D."/>
        </authorList>
    </citation>
    <scope>NUCLEOTIDE SEQUENCE [LARGE SCALE GENOMIC DNA]</scope>
    <source>
        <strain evidence="14">BH-2024</strain>
    </source>
</reference>
<protein>
    <recommendedName>
        <fullName evidence="2">alanine--tRNA ligase</fullName>
        <ecNumber evidence="2">6.1.1.7</ecNumber>
    </recommendedName>
</protein>